<reference evidence="2" key="1">
    <citation type="journal article" date="2020" name="Stud. Mycol.">
        <title>101 Dothideomycetes genomes: a test case for predicting lifestyles and emergence of pathogens.</title>
        <authorList>
            <person name="Haridas S."/>
            <person name="Albert R."/>
            <person name="Binder M."/>
            <person name="Bloem J."/>
            <person name="Labutti K."/>
            <person name="Salamov A."/>
            <person name="Andreopoulos B."/>
            <person name="Baker S."/>
            <person name="Barry K."/>
            <person name="Bills G."/>
            <person name="Bluhm B."/>
            <person name="Cannon C."/>
            <person name="Castanera R."/>
            <person name="Culley D."/>
            <person name="Daum C."/>
            <person name="Ezra D."/>
            <person name="Gonzalez J."/>
            <person name="Henrissat B."/>
            <person name="Kuo A."/>
            <person name="Liang C."/>
            <person name="Lipzen A."/>
            <person name="Lutzoni F."/>
            <person name="Magnuson J."/>
            <person name="Mondo S."/>
            <person name="Nolan M."/>
            <person name="Ohm R."/>
            <person name="Pangilinan J."/>
            <person name="Park H.-J."/>
            <person name="Ramirez L."/>
            <person name="Alfaro M."/>
            <person name="Sun H."/>
            <person name="Tritt A."/>
            <person name="Yoshinaga Y."/>
            <person name="Zwiers L.-H."/>
            <person name="Turgeon B."/>
            <person name="Goodwin S."/>
            <person name="Spatafora J."/>
            <person name="Crous P."/>
            <person name="Grigoriev I."/>
        </authorList>
    </citation>
    <scope>NUCLEOTIDE SEQUENCE</scope>
    <source>
        <strain evidence="2">CBS 379.55</strain>
    </source>
</reference>
<dbReference type="Proteomes" id="UP000800097">
    <property type="component" value="Unassembled WGS sequence"/>
</dbReference>
<feature type="region of interest" description="Disordered" evidence="1">
    <location>
        <begin position="1"/>
        <end position="60"/>
    </location>
</feature>
<feature type="region of interest" description="Disordered" evidence="1">
    <location>
        <begin position="107"/>
        <end position="127"/>
    </location>
</feature>
<proteinExistence type="predicted"/>
<dbReference type="GeneID" id="54553988"/>
<protein>
    <submittedName>
        <fullName evidence="2">Uncharacterized protein</fullName>
    </submittedName>
</protein>
<keyword evidence="3" id="KW-1185">Reference proteome</keyword>
<evidence type="ECO:0000256" key="1">
    <source>
        <dbReference type="SAM" id="MobiDB-lite"/>
    </source>
</evidence>
<dbReference type="AlphaFoldDB" id="A0A6A6JL47"/>
<dbReference type="EMBL" id="ML986490">
    <property type="protein sequence ID" value="KAF2277380.1"/>
    <property type="molecule type" value="Genomic_DNA"/>
</dbReference>
<name>A0A6A6JL47_WESOR</name>
<evidence type="ECO:0000313" key="3">
    <source>
        <dbReference type="Proteomes" id="UP000800097"/>
    </source>
</evidence>
<organism evidence="2 3">
    <name type="scientific">Westerdykella ornata</name>
    <dbReference type="NCBI Taxonomy" id="318751"/>
    <lineage>
        <taxon>Eukaryota</taxon>
        <taxon>Fungi</taxon>
        <taxon>Dikarya</taxon>
        <taxon>Ascomycota</taxon>
        <taxon>Pezizomycotina</taxon>
        <taxon>Dothideomycetes</taxon>
        <taxon>Pleosporomycetidae</taxon>
        <taxon>Pleosporales</taxon>
        <taxon>Sporormiaceae</taxon>
        <taxon>Westerdykella</taxon>
    </lineage>
</organism>
<sequence>MMQSPARTGPLVHESSATPVLEGGGNCIKGVPPSGNTASLPAKREREDEDDAGNSSKKVATEEGSYYFQMFVQNIKEEESRKMKAESERLHHRIKELEDALATLKKERETEKKDNAQRRAELQDARNRAAQLEKQVNEAAELKRKAEAEVESLQLRITSLRSDVFDLVLKY</sequence>
<accession>A0A6A6JL47</accession>
<dbReference type="RefSeq" id="XP_033654919.1">
    <property type="nucleotide sequence ID" value="XM_033800813.1"/>
</dbReference>
<evidence type="ECO:0000313" key="2">
    <source>
        <dbReference type="EMBL" id="KAF2277380.1"/>
    </source>
</evidence>
<gene>
    <name evidence="2" type="ORF">EI97DRAFT_457405</name>
</gene>